<proteinExistence type="predicted"/>
<dbReference type="PANTHER" id="PTHR21363">
    <property type="entry name" value="PREPHENATE DEHYDROGENASE"/>
    <property type="match status" value="1"/>
</dbReference>
<dbReference type="PANTHER" id="PTHR21363:SF0">
    <property type="entry name" value="PREPHENATE DEHYDROGENASE [NADP(+)]"/>
    <property type="match status" value="1"/>
</dbReference>
<evidence type="ECO:0000313" key="4">
    <source>
        <dbReference type="EMBL" id="CAZ88945.1"/>
    </source>
</evidence>
<dbReference type="SUPFAM" id="SSF51735">
    <property type="entry name" value="NAD(P)-binding Rossmann-fold domains"/>
    <property type="match status" value="1"/>
</dbReference>
<dbReference type="Pfam" id="PF20463">
    <property type="entry name" value="PDH_C"/>
    <property type="match status" value="1"/>
</dbReference>
<dbReference type="KEGG" id="thi:THI_2303"/>
<dbReference type="Proteomes" id="UP000002372">
    <property type="component" value="Chromosome"/>
</dbReference>
<name>D6CUH6_THIA3</name>
<dbReference type="Gene3D" id="3.40.50.720">
    <property type="entry name" value="NAD(P)-binding Rossmann-like Domain"/>
    <property type="match status" value="1"/>
</dbReference>
<sequence length="310" mass="33006">MPQAEAMDTVIGDEASVQFERLAILGVGLLGGSFALAARRAKLARRVVGYSKSPTTTRTALERGIIDEEADSALRAVHGADLVLLAVPVVSTGDLLKQLRHGLEPHALVMDVGSTKGNVVAAAQSQLGARQSQFVPCHPIAGKEKSGVLHAEAGLFDGKRVVITPLAANSDSFVDIATQAWESIGGVVSVMSPEEHDAAFAAVSHLPHLLAFSYVYALSSQPQGSAFLQLAGPGFRDFSRIAGGDPHMWRDVLQANRDEVLRQLQLYKQALAGFEAQIQQGNWSAVEALIRRASQVRQGWDAPASSDDEV</sequence>
<dbReference type="HOGENOM" id="CLU_055968_0_1_4"/>
<evidence type="ECO:0000259" key="3">
    <source>
        <dbReference type="PROSITE" id="PS51176"/>
    </source>
</evidence>
<dbReference type="EMBL" id="FP475956">
    <property type="protein sequence ID" value="CAZ88945.1"/>
    <property type="molecule type" value="Genomic_DNA"/>
</dbReference>
<feature type="domain" description="Prephenate/arogenate dehydrogenase" evidence="3">
    <location>
        <begin position="20"/>
        <end position="308"/>
    </location>
</feature>
<feature type="coiled-coil region" evidence="2">
    <location>
        <begin position="250"/>
        <end position="277"/>
    </location>
</feature>
<dbReference type="AlphaFoldDB" id="D6CUH6"/>
<dbReference type="Gene3D" id="1.10.3660.10">
    <property type="entry name" value="6-phosphogluconate dehydrogenase C-terminal like domain"/>
    <property type="match status" value="1"/>
</dbReference>
<dbReference type="InterPro" id="IPR046825">
    <property type="entry name" value="PDH_C"/>
</dbReference>
<keyword evidence="1 4" id="KW-0560">Oxidoreductase</keyword>
<dbReference type="InterPro" id="IPR036291">
    <property type="entry name" value="NAD(P)-bd_dom_sf"/>
</dbReference>
<dbReference type="InterPro" id="IPR050812">
    <property type="entry name" value="Preph/Arog_dehydrog"/>
</dbReference>
<dbReference type="EC" id="1.3.1.12" evidence="4"/>
<dbReference type="SUPFAM" id="SSF48179">
    <property type="entry name" value="6-phosphogluconate dehydrogenase C-terminal domain-like"/>
    <property type="match status" value="1"/>
</dbReference>
<dbReference type="Pfam" id="PF02153">
    <property type="entry name" value="PDH_N"/>
    <property type="match status" value="1"/>
</dbReference>
<dbReference type="eggNOG" id="COG0287">
    <property type="taxonomic scope" value="Bacteria"/>
</dbReference>
<organism evidence="4 5">
    <name type="scientific">Thiomonas arsenitoxydans (strain DSM 22701 / CIP 110005 / 3As)</name>
    <dbReference type="NCBI Taxonomy" id="426114"/>
    <lineage>
        <taxon>Bacteria</taxon>
        <taxon>Pseudomonadati</taxon>
        <taxon>Pseudomonadota</taxon>
        <taxon>Betaproteobacteria</taxon>
        <taxon>Burkholderiales</taxon>
        <taxon>Thiomonas</taxon>
    </lineage>
</organism>
<dbReference type="GO" id="GO:0008977">
    <property type="term" value="F:prephenate dehydrogenase (NAD+) activity"/>
    <property type="evidence" value="ECO:0007669"/>
    <property type="project" value="UniProtKB-EC"/>
</dbReference>
<dbReference type="PROSITE" id="PS51176">
    <property type="entry name" value="PDH_ADH"/>
    <property type="match status" value="1"/>
</dbReference>
<evidence type="ECO:0000256" key="1">
    <source>
        <dbReference type="ARBA" id="ARBA00023002"/>
    </source>
</evidence>
<reference evidence="5" key="2">
    <citation type="journal article" date="2010" name="PLoS Genet.">
        <title>Structure, function, and evolution of the Thiomonas spp. genome.</title>
        <authorList>
            <person name="Arsene-Ploetze F."/>
            <person name="Koechler S."/>
            <person name="Marchal M."/>
            <person name="Coppee J.Y."/>
            <person name="Chandler M."/>
            <person name="Bonnefoy V."/>
            <person name="Brochier-Armanet C."/>
            <person name="Barakat M."/>
            <person name="Barbe V."/>
            <person name="Battaglia-Brunet F."/>
            <person name="Bruneel O."/>
            <person name="Bryan C.G."/>
            <person name="Cleiss-Arnold J."/>
            <person name="Cruveiller S."/>
            <person name="Erhardt M."/>
            <person name="Heinrich-Salmeron A."/>
            <person name="Hommais F."/>
            <person name="Joulian C."/>
            <person name="Krin E."/>
            <person name="Lieutaud A."/>
            <person name="Lievremont D."/>
            <person name="Michel C."/>
            <person name="Muller D."/>
            <person name="Ortet P."/>
            <person name="Proux C."/>
            <person name="Siguier P."/>
            <person name="Roche D."/>
            <person name="Rouy Z."/>
            <person name="Salvignol G."/>
            <person name="Slyemi D."/>
            <person name="Talla E."/>
            <person name="Weiss S."/>
            <person name="Weissenbach J."/>
            <person name="Medigue C."/>
            <person name="Bertin P.N."/>
        </authorList>
    </citation>
    <scope>NUCLEOTIDE SEQUENCE [LARGE SCALE GENOMIC DNA]</scope>
    <source>
        <strain evidence="5">DSM 22701 / CIP 110005 / 3As</strain>
    </source>
</reference>
<dbReference type="GO" id="GO:0070403">
    <property type="term" value="F:NAD+ binding"/>
    <property type="evidence" value="ECO:0007669"/>
    <property type="project" value="InterPro"/>
</dbReference>
<dbReference type="GO" id="GO:0004665">
    <property type="term" value="F:prephenate dehydrogenase (NADP+) activity"/>
    <property type="evidence" value="ECO:0007669"/>
    <property type="project" value="InterPro"/>
</dbReference>
<dbReference type="InterPro" id="IPR003099">
    <property type="entry name" value="Prephen_DH"/>
</dbReference>
<protein>
    <submittedName>
        <fullName evidence="4">Prephenate dehydrogenase</fullName>
        <ecNumber evidence="4">1.3.1.12</ecNumber>
    </submittedName>
</protein>
<evidence type="ECO:0000313" key="5">
    <source>
        <dbReference type="Proteomes" id="UP000002372"/>
    </source>
</evidence>
<dbReference type="InterPro" id="IPR046826">
    <property type="entry name" value="PDH_N"/>
</dbReference>
<dbReference type="FunFam" id="3.40.50.720:FF:000208">
    <property type="entry name" value="Prephenate dehydrogenase"/>
    <property type="match status" value="1"/>
</dbReference>
<dbReference type="InterPro" id="IPR008927">
    <property type="entry name" value="6-PGluconate_DH-like_C_sf"/>
</dbReference>
<keyword evidence="2" id="KW-0175">Coiled coil</keyword>
<evidence type="ECO:0000256" key="2">
    <source>
        <dbReference type="SAM" id="Coils"/>
    </source>
</evidence>
<accession>D6CUH6</accession>
<reference key="1">
    <citation type="submission" date="2009-07" db="EMBL/GenBank/DDBJ databases">
        <authorList>
            <person name="Genoscope - CEA"/>
        </authorList>
    </citation>
    <scope>NUCLEOTIDE SEQUENCE</scope>
    <source>
        <strain>3As</strain>
    </source>
</reference>
<dbReference type="GO" id="GO:0006571">
    <property type="term" value="P:tyrosine biosynthetic process"/>
    <property type="evidence" value="ECO:0007669"/>
    <property type="project" value="InterPro"/>
</dbReference>
<gene>
    <name evidence="4" type="ordered locus">THI_2303</name>
</gene>